<evidence type="ECO:0000313" key="4">
    <source>
        <dbReference type="EMBL" id="CAB5020849.1"/>
    </source>
</evidence>
<evidence type="ECO:0000313" key="2">
    <source>
        <dbReference type="EMBL" id="CAB4917056.1"/>
    </source>
</evidence>
<reference evidence="1" key="1">
    <citation type="submission" date="2020-05" db="EMBL/GenBank/DDBJ databases">
        <authorList>
            <person name="Chiriac C."/>
            <person name="Salcher M."/>
            <person name="Ghai R."/>
            <person name="Kavagutti S V."/>
        </authorList>
    </citation>
    <scope>NUCLEOTIDE SEQUENCE</scope>
</reference>
<dbReference type="EMBL" id="CAFBMM010000108">
    <property type="protein sequence ID" value="CAB4917056.1"/>
    <property type="molecule type" value="Genomic_DNA"/>
</dbReference>
<evidence type="ECO:0000313" key="1">
    <source>
        <dbReference type="EMBL" id="CAB4716140.1"/>
    </source>
</evidence>
<accession>A0A6J6QWV3</accession>
<dbReference type="EMBL" id="CAFBPQ010000014">
    <property type="protein sequence ID" value="CAB5020849.1"/>
    <property type="molecule type" value="Genomic_DNA"/>
</dbReference>
<organism evidence="1">
    <name type="scientific">freshwater metagenome</name>
    <dbReference type="NCBI Taxonomy" id="449393"/>
    <lineage>
        <taxon>unclassified sequences</taxon>
        <taxon>metagenomes</taxon>
        <taxon>ecological metagenomes</taxon>
    </lineage>
</organism>
<dbReference type="EMBL" id="CAEZYK010000009">
    <property type="protein sequence ID" value="CAB4716140.1"/>
    <property type="molecule type" value="Genomic_DNA"/>
</dbReference>
<name>A0A6J6QWV3_9ZZZZ</name>
<dbReference type="AlphaFoldDB" id="A0A6J6QWV3"/>
<sequence length="128" mass="14226">MAGEDRKRPAGYGPVGAVELFSEATINQMLRERRFPNAFGYRAGFSSIAIAIPLEDIQAAGLEPKNSDGSTWRPPELAIKDLEAALKGFPRPTWQLPERAVEGSGTAKKYPIDHLYRKWEEQGRGRQA</sequence>
<gene>
    <name evidence="1" type="ORF">UFOPK2683_00279</name>
    <name evidence="2" type="ORF">UFOPK3605_01471</name>
    <name evidence="3" type="ORF">UFOPK3897_00489</name>
    <name evidence="4" type="ORF">UFOPK4121_00648</name>
</gene>
<proteinExistence type="predicted"/>
<protein>
    <submittedName>
        <fullName evidence="1">Unannotated protein</fullName>
    </submittedName>
</protein>
<dbReference type="EMBL" id="CAFBOF010000006">
    <property type="protein sequence ID" value="CAB4971738.1"/>
    <property type="molecule type" value="Genomic_DNA"/>
</dbReference>
<evidence type="ECO:0000313" key="3">
    <source>
        <dbReference type="EMBL" id="CAB4971738.1"/>
    </source>
</evidence>